<dbReference type="EMBL" id="MCGO01000055">
    <property type="protein sequence ID" value="ORY36515.1"/>
    <property type="molecule type" value="Genomic_DNA"/>
</dbReference>
<evidence type="ECO:0008006" key="4">
    <source>
        <dbReference type="Google" id="ProtNLM"/>
    </source>
</evidence>
<evidence type="ECO:0000256" key="1">
    <source>
        <dbReference type="SAM" id="SignalP"/>
    </source>
</evidence>
<dbReference type="OrthoDB" id="2097916at2759"/>
<keyword evidence="3" id="KW-1185">Reference proteome</keyword>
<dbReference type="Proteomes" id="UP000193642">
    <property type="component" value="Unassembled WGS sequence"/>
</dbReference>
<comment type="caution">
    <text evidence="2">The sequence shown here is derived from an EMBL/GenBank/DDBJ whole genome shotgun (WGS) entry which is preliminary data.</text>
</comment>
<dbReference type="AlphaFoldDB" id="A0A1Y2BQT1"/>
<feature type="signal peptide" evidence="1">
    <location>
        <begin position="1"/>
        <end position="15"/>
    </location>
</feature>
<proteinExistence type="predicted"/>
<feature type="chain" id="PRO_5012824551" description="CBM1 domain-containing protein" evidence="1">
    <location>
        <begin position="16"/>
        <end position="392"/>
    </location>
</feature>
<evidence type="ECO:0000313" key="3">
    <source>
        <dbReference type="Proteomes" id="UP000193642"/>
    </source>
</evidence>
<gene>
    <name evidence="2" type="ORF">BCR33DRAFT_835664</name>
</gene>
<evidence type="ECO:0000313" key="2">
    <source>
        <dbReference type="EMBL" id="ORY36515.1"/>
    </source>
</evidence>
<sequence length="392" mass="40389">MLVSLVLATVALVSAAPIQEPLPHSVSWHLKDGVKKHEALNLAASSAHLTYYGGPVISNVEVHPIYYGAAQYQSQTDAFYAGVTQSAWYDVLAQYNVNRGSAIPGFSVAATKTSLDDVNDIQPFLTNLIKTGQIKPTANTYYPIHFAPGISITQGGGSSCSVFCAYHGTIDISSLNVGTQYLFYGVMPDQGGSCAGGCGSNPSQINNMFSVASHELAEAATDAAVGVSTVIGAPLAWYDQTNGEIGDICNAQQGSTVGGDGVTYVIQKIWSNSDNACVASSGKPVVTTTAAVVKTTTTTKVVVPPTTTAAVVKTTTAAVVKTTTAAVVKTTTAAVVKTTTAAVVKTTTPAGGKTYVAGQPCTTYGTWACSNSLICNYNPGLVWVQVGGVSSC</sequence>
<protein>
    <recommendedName>
        <fullName evidence="4">CBM1 domain-containing protein</fullName>
    </recommendedName>
</protein>
<accession>A0A1Y2BQT1</accession>
<name>A0A1Y2BQT1_9FUNG</name>
<organism evidence="2 3">
    <name type="scientific">Rhizoclosmatium globosum</name>
    <dbReference type="NCBI Taxonomy" id="329046"/>
    <lineage>
        <taxon>Eukaryota</taxon>
        <taxon>Fungi</taxon>
        <taxon>Fungi incertae sedis</taxon>
        <taxon>Chytridiomycota</taxon>
        <taxon>Chytridiomycota incertae sedis</taxon>
        <taxon>Chytridiomycetes</taxon>
        <taxon>Chytridiales</taxon>
        <taxon>Chytriomycetaceae</taxon>
        <taxon>Rhizoclosmatium</taxon>
    </lineage>
</organism>
<reference evidence="2 3" key="1">
    <citation type="submission" date="2016-07" db="EMBL/GenBank/DDBJ databases">
        <title>Pervasive Adenine N6-methylation of Active Genes in Fungi.</title>
        <authorList>
            <consortium name="DOE Joint Genome Institute"/>
            <person name="Mondo S.J."/>
            <person name="Dannebaum R.O."/>
            <person name="Kuo R.C."/>
            <person name="Labutti K."/>
            <person name="Haridas S."/>
            <person name="Kuo A."/>
            <person name="Salamov A."/>
            <person name="Ahrendt S.R."/>
            <person name="Lipzen A."/>
            <person name="Sullivan W."/>
            <person name="Andreopoulos W.B."/>
            <person name="Clum A."/>
            <person name="Lindquist E."/>
            <person name="Daum C."/>
            <person name="Ramamoorthy G.K."/>
            <person name="Gryganskyi A."/>
            <person name="Culley D."/>
            <person name="Magnuson J.K."/>
            <person name="James T.Y."/>
            <person name="O'Malley M.A."/>
            <person name="Stajich J.E."/>
            <person name="Spatafora J.W."/>
            <person name="Visel A."/>
            <person name="Grigoriev I.V."/>
        </authorList>
    </citation>
    <scope>NUCLEOTIDE SEQUENCE [LARGE SCALE GENOMIC DNA]</scope>
    <source>
        <strain evidence="2 3">JEL800</strain>
    </source>
</reference>
<keyword evidence="1" id="KW-0732">Signal</keyword>